<organism evidence="3 4">
    <name type="scientific">Adonisia turfae CCMR0082</name>
    <dbReference type="NCBI Taxonomy" id="2304604"/>
    <lineage>
        <taxon>Bacteria</taxon>
        <taxon>Bacillati</taxon>
        <taxon>Cyanobacteriota</taxon>
        <taxon>Adonisia</taxon>
        <taxon>Adonisia turfae</taxon>
    </lineage>
</organism>
<gene>
    <name evidence="3" type="ORF">D0962_29055</name>
</gene>
<protein>
    <recommendedName>
        <fullName evidence="5">PEP-CTERM protein-sorting domain-containing protein</fullName>
    </recommendedName>
</protein>
<comment type="caution">
    <text evidence="3">The sequence shown here is derived from an EMBL/GenBank/DDBJ whole genome shotgun (WGS) entry which is preliminary data.</text>
</comment>
<evidence type="ECO:0000313" key="4">
    <source>
        <dbReference type="Proteomes" id="UP000473574"/>
    </source>
</evidence>
<feature type="compositionally biased region" description="Basic and acidic residues" evidence="1">
    <location>
        <begin position="277"/>
        <end position="287"/>
    </location>
</feature>
<keyword evidence="2" id="KW-0812">Transmembrane</keyword>
<evidence type="ECO:0000256" key="1">
    <source>
        <dbReference type="SAM" id="MobiDB-lite"/>
    </source>
</evidence>
<keyword evidence="2" id="KW-1133">Transmembrane helix</keyword>
<keyword evidence="2" id="KW-0472">Membrane</keyword>
<evidence type="ECO:0000313" key="3">
    <source>
        <dbReference type="EMBL" id="NEZ66760.1"/>
    </source>
</evidence>
<evidence type="ECO:0008006" key="5">
    <source>
        <dbReference type="Google" id="ProtNLM"/>
    </source>
</evidence>
<feature type="transmembrane region" description="Helical" evidence="2">
    <location>
        <begin position="314"/>
        <end position="330"/>
    </location>
</feature>
<evidence type="ECO:0000256" key="2">
    <source>
        <dbReference type="SAM" id="Phobius"/>
    </source>
</evidence>
<dbReference type="AlphaFoldDB" id="A0A6M0SE33"/>
<proteinExistence type="predicted"/>
<feature type="region of interest" description="Disordered" evidence="1">
    <location>
        <begin position="158"/>
        <end position="310"/>
    </location>
</feature>
<dbReference type="EMBL" id="QZCE01000002">
    <property type="protein sequence ID" value="NEZ66760.1"/>
    <property type="molecule type" value="Genomic_DNA"/>
</dbReference>
<dbReference type="RefSeq" id="WP_163669189.1">
    <property type="nucleotide sequence ID" value="NZ_QZCE01000002.1"/>
</dbReference>
<accession>A0A6M0SE33</accession>
<feature type="compositionally biased region" description="Low complexity" evidence="1">
    <location>
        <begin position="211"/>
        <end position="220"/>
    </location>
</feature>
<feature type="transmembrane region" description="Helical" evidence="2">
    <location>
        <begin position="12"/>
        <end position="32"/>
    </location>
</feature>
<sequence>MPKAQIVLRQLLQYGLPAIALSAAGSLSFILLSGNTYVFDMFNNWFNTNIFHLPNESQPLDKPVPDFRPDSQIPNIHIELPTVSVDPDITVTTPVTVDPRMIFSPELQFNPELNPEITVSPTIEVYPELNTNFDVAPSLEVTPQVTVPPYFCNSPERPIILTNPDRPSIKGSGPLPEGPEPIPIDATVPDAPRQSPEPIVPTVPDNPIQLPTPKTLPKTPVLRQQPYPAVVESEKKPDEPEFNFQFPEDEVETTPETPIISFDPEELPPDLSPQPRLGKEFLPEGRDIPPTSARSRPPHHPTDPSDKVVSVPEPGMVMIILFFGLGLLGFKKKR</sequence>
<dbReference type="Proteomes" id="UP000473574">
    <property type="component" value="Unassembled WGS sequence"/>
</dbReference>
<reference evidence="3 4" key="1">
    <citation type="journal article" date="2020" name="Microb. Ecol.">
        <title>Ecogenomics of the Marine Benthic Filamentous Cyanobacterium Adonisia.</title>
        <authorList>
            <person name="Walter J.M."/>
            <person name="Coutinho F.H."/>
            <person name="Leomil L."/>
            <person name="Hargreaves P.I."/>
            <person name="Campeao M.E."/>
            <person name="Vieira V.V."/>
            <person name="Silva B.S."/>
            <person name="Fistarol G.O."/>
            <person name="Salomon P.S."/>
            <person name="Sawabe T."/>
            <person name="Mino S."/>
            <person name="Hosokawa M."/>
            <person name="Miyashita H."/>
            <person name="Maruyama F."/>
            <person name="van Verk M.C."/>
            <person name="Dutilh B.E."/>
            <person name="Thompson C.C."/>
            <person name="Thompson F.L."/>
        </authorList>
    </citation>
    <scope>NUCLEOTIDE SEQUENCE [LARGE SCALE GENOMIC DNA]</scope>
    <source>
        <strain evidence="3 4">CCMR0082</strain>
    </source>
</reference>
<name>A0A6M0SE33_9CYAN</name>